<evidence type="ECO:0000313" key="2">
    <source>
        <dbReference type="EMBL" id="CAF4937476.1"/>
    </source>
</evidence>
<evidence type="ECO:0000256" key="1">
    <source>
        <dbReference type="SAM" id="MobiDB-lite"/>
    </source>
</evidence>
<gene>
    <name evidence="2" type="ORF">PMACD_LOCUS14399</name>
</gene>
<sequence length="159" mass="17900">MGNVQCCASDRLLKGKTKKPKSKKKSKKKEKSSSKINGNAAGGKTEVPKSVESEKASARKTVEQSENNINKEEVKTEDSKMTQPSPVEVSNDESPRSESTASARERFFGQNRLRWFLEFIRQESVTHLFESARKVTEIMFSLLERLQAVSRNKCDSELA</sequence>
<dbReference type="Proteomes" id="UP000663880">
    <property type="component" value="Unassembled WGS sequence"/>
</dbReference>
<feature type="compositionally biased region" description="Basic residues" evidence="1">
    <location>
        <begin position="14"/>
        <end position="30"/>
    </location>
</feature>
<organism evidence="2 3">
    <name type="scientific">Pieris macdunnoughi</name>
    <dbReference type="NCBI Taxonomy" id="345717"/>
    <lineage>
        <taxon>Eukaryota</taxon>
        <taxon>Metazoa</taxon>
        <taxon>Ecdysozoa</taxon>
        <taxon>Arthropoda</taxon>
        <taxon>Hexapoda</taxon>
        <taxon>Insecta</taxon>
        <taxon>Pterygota</taxon>
        <taxon>Neoptera</taxon>
        <taxon>Endopterygota</taxon>
        <taxon>Lepidoptera</taxon>
        <taxon>Glossata</taxon>
        <taxon>Ditrysia</taxon>
        <taxon>Papilionoidea</taxon>
        <taxon>Pieridae</taxon>
        <taxon>Pierinae</taxon>
        <taxon>Pieris</taxon>
    </lineage>
</organism>
<evidence type="ECO:0000313" key="3">
    <source>
        <dbReference type="Proteomes" id="UP000663880"/>
    </source>
</evidence>
<protein>
    <submittedName>
        <fullName evidence="2">Uncharacterized protein</fullName>
    </submittedName>
</protein>
<proteinExistence type="predicted"/>
<reference evidence="2" key="1">
    <citation type="submission" date="2021-02" db="EMBL/GenBank/DDBJ databases">
        <authorList>
            <person name="Steward A R."/>
        </authorList>
    </citation>
    <scope>NUCLEOTIDE SEQUENCE</scope>
</reference>
<dbReference type="EMBL" id="CAJOBZ010000065">
    <property type="protein sequence ID" value="CAF4937476.1"/>
    <property type="molecule type" value="Genomic_DNA"/>
</dbReference>
<name>A0A821X795_9NEOP</name>
<dbReference type="AlphaFoldDB" id="A0A821X795"/>
<dbReference type="OrthoDB" id="7467438at2759"/>
<keyword evidence="3" id="KW-1185">Reference proteome</keyword>
<accession>A0A821X795</accession>
<feature type="compositionally biased region" description="Basic and acidic residues" evidence="1">
    <location>
        <begin position="46"/>
        <end position="80"/>
    </location>
</feature>
<comment type="caution">
    <text evidence="2">The sequence shown here is derived from an EMBL/GenBank/DDBJ whole genome shotgun (WGS) entry which is preliminary data.</text>
</comment>
<feature type="region of interest" description="Disordered" evidence="1">
    <location>
        <begin position="1"/>
        <end position="104"/>
    </location>
</feature>